<sequence>MYGSLVAVPASPGTSGMPTLIDRILGLWLEPPADPAAAEAAFRAIYADPLSVNDAVLTAADLVRRARALHRTYADLRIEPVETIETPGRIVLGLRMHARQVGPLETPLGTVPATGGAVRLRTVEILTVEDGLVTAVWMAADELDVLRQLTAGGPAGGHVIDPDKTVEIRSRTGLPRAALPRTR</sequence>
<dbReference type="InterPro" id="IPR032710">
    <property type="entry name" value="NTF2-like_dom_sf"/>
</dbReference>
<accession>A0A8J3RQJ4</accession>
<name>A0A8J3RQJ4_9ACTN</name>
<evidence type="ECO:0008006" key="3">
    <source>
        <dbReference type="Google" id="ProtNLM"/>
    </source>
</evidence>
<dbReference type="AlphaFoldDB" id="A0A8J3RQJ4"/>
<dbReference type="Proteomes" id="UP000616724">
    <property type="component" value="Unassembled WGS sequence"/>
</dbReference>
<dbReference type="SUPFAM" id="SSF54427">
    <property type="entry name" value="NTF2-like"/>
    <property type="match status" value="1"/>
</dbReference>
<evidence type="ECO:0000313" key="2">
    <source>
        <dbReference type="Proteomes" id="UP000616724"/>
    </source>
</evidence>
<dbReference type="Gene3D" id="3.10.450.50">
    <property type="match status" value="1"/>
</dbReference>
<proteinExistence type="predicted"/>
<gene>
    <name evidence="1" type="ORF">Plo01_57120</name>
</gene>
<keyword evidence="2" id="KW-1185">Reference proteome</keyword>
<dbReference type="Pfam" id="PF07366">
    <property type="entry name" value="SnoaL"/>
    <property type="match status" value="1"/>
</dbReference>
<protein>
    <recommendedName>
        <fullName evidence="3">SnoaL-like polyketide cyclase</fullName>
    </recommendedName>
</protein>
<organism evidence="1 2">
    <name type="scientific">Planobispora longispora</name>
    <dbReference type="NCBI Taxonomy" id="28887"/>
    <lineage>
        <taxon>Bacteria</taxon>
        <taxon>Bacillati</taxon>
        <taxon>Actinomycetota</taxon>
        <taxon>Actinomycetes</taxon>
        <taxon>Streptosporangiales</taxon>
        <taxon>Streptosporangiaceae</taxon>
        <taxon>Planobispora</taxon>
    </lineage>
</organism>
<dbReference type="GO" id="GO:0030638">
    <property type="term" value="P:polyketide metabolic process"/>
    <property type="evidence" value="ECO:0007669"/>
    <property type="project" value="InterPro"/>
</dbReference>
<reference evidence="1 2" key="1">
    <citation type="submission" date="2021-01" db="EMBL/GenBank/DDBJ databases">
        <title>Whole genome shotgun sequence of Planobispora longispora NBRC 13918.</title>
        <authorList>
            <person name="Komaki H."/>
            <person name="Tamura T."/>
        </authorList>
    </citation>
    <scope>NUCLEOTIDE SEQUENCE [LARGE SCALE GENOMIC DNA]</scope>
    <source>
        <strain evidence="1 2">NBRC 13918</strain>
    </source>
</reference>
<evidence type="ECO:0000313" key="1">
    <source>
        <dbReference type="EMBL" id="GIH79283.1"/>
    </source>
</evidence>
<dbReference type="InterPro" id="IPR009959">
    <property type="entry name" value="Cyclase_SnoaL-like"/>
</dbReference>
<comment type="caution">
    <text evidence="1">The sequence shown here is derived from an EMBL/GenBank/DDBJ whole genome shotgun (WGS) entry which is preliminary data.</text>
</comment>
<dbReference type="EMBL" id="BOOH01000047">
    <property type="protein sequence ID" value="GIH79283.1"/>
    <property type="molecule type" value="Genomic_DNA"/>
</dbReference>